<dbReference type="Pfam" id="PF12724">
    <property type="entry name" value="Flavodoxin_5"/>
    <property type="match status" value="1"/>
</dbReference>
<feature type="domain" description="Flavodoxin-like" evidence="1">
    <location>
        <begin position="3"/>
        <end position="164"/>
    </location>
</feature>
<dbReference type="InterPro" id="IPR052200">
    <property type="entry name" value="Protoporphyrinogen_IX_DH"/>
</dbReference>
<sequence>MRILVGHASAHGSTAEISQRIAEVLRNQGATVDVERMGRIADVGGYDAVVLGSAIYNQAWLPEATEFVRRHRDDLLSRPVWLFSVGMSAGLPRLLRGPAHRSQDRHLAAALRDVVRPRGHLLLSGVTRPDLLPGAAGLLFRGIGGHFGDYRDWAGVETWARQIARELAEGPAVASAGS</sequence>
<dbReference type="InterPro" id="IPR029039">
    <property type="entry name" value="Flavoprotein-like_sf"/>
</dbReference>
<accession>A0A6N8GNX7</accession>
<dbReference type="GO" id="GO:0006783">
    <property type="term" value="P:heme biosynthetic process"/>
    <property type="evidence" value="ECO:0007669"/>
    <property type="project" value="TreeGrafter"/>
</dbReference>
<comment type="caution">
    <text evidence="2">The sequence shown here is derived from an EMBL/GenBank/DDBJ whole genome shotgun (WGS) entry which is preliminary data.</text>
</comment>
<keyword evidence="3" id="KW-1185">Reference proteome</keyword>
<dbReference type="GO" id="GO:0070819">
    <property type="term" value="F:menaquinone-dependent protoporphyrinogen oxidase activity"/>
    <property type="evidence" value="ECO:0007669"/>
    <property type="project" value="TreeGrafter"/>
</dbReference>
<dbReference type="EMBL" id="WOGU01000004">
    <property type="protein sequence ID" value="MUN62645.1"/>
    <property type="molecule type" value="Genomic_DNA"/>
</dbReference>
<organism evidence="2 3">
    <name type="scientific">Kocuria sediminis</name>
    <dbReference type="NCBI Taxonomy" id="1038857"/>
    <lineage>
        <taxon>Bacteria</taxon>
        <taxon>Bacillati</taxon>
        <taxon>Actinomycetota</taxon>
        <taxon>Actinomycetes</taxon>
        <taxon>Micrococcales</taxon>
        <taxon>Micrococcaceae</taxon>
        <taxon>Kocuria</taxon>
    </lineage>
</organism>
<protein>
    <submittedName>
        <fullName evidence="2">Flavodoxin</fullName>
    </submittedName>
</protein>
<dbReference type="InterPro" id="IPR008254">
    <property type="entry name" value="Flavodoxin/NO_synth"/>
</dbReference>
<dbReference type="RefSeq" id="WP_156268095.1">
    <property type="nucleotide sequence ID" value="NZ_WOGU01000004.1"/>
</dbReference>
<gene>
    <name evidence="2" type="ORF">GMA12_05750</name>
</gene>
<dbReference type="Proteomes" id="UP000436989">
    <property type="component" value="Unassembled WGS sequence"/>
</dbReference>
<reference evidence="2 3" key="1">
    <citation type="submission" date="2019-12" db="EMBL/GenBank/DDBJ databases">
        <authorList>
            <person name="Shi Y."/>
        </authorList>
    </citation>
    <scope>NUCLEOTIDE SEQUENCE [LARGE SCALE GENOMIC DNA]</scope>
    <source>
        <strain evidence="2 3">JCM 17929</strain>
    </source>
</reference>
<dbReference type="SUPFAM" id="SSF52218">
    <property type="entry name" value="Flavoproteins"/>
    <property type="match status" value="1"/>
</dbReference>
<proteinExistence type="predicted"/>
<dbReference type="PANTHER" id="PTHR38030">
    <property type="entry name" value="PROTOPORPHYRINOGEN IX DEHYDROGENASE [MENAQUINONE]"/>
    <property type="match status" value="1"/>
</dbReference>
<dbReference type="InterPro" id="IPR026816">
    <property type="entry name" value="Flavodoxin_dom"/>
</dbReference>
<dbReference type="GO" id="GO:0010181">
    <property type="term" value="F:FMN binding"/>
    <property type="evidence" value="ECO:0007669"/>
    <property type="project" value="InterPro"/>
</dbReference>
<evidence type="ECO:0000313" key="2">
    <source>
        <dbReference type="EMBL" id="MUN62645.1"/>
    </source>
</evidence>
<name>A0A6N8GNX7_9MICC</name>
<dbReference type="AlphaFoldDB" id="A0A6N8GNX7"/>
<evidence type="ECO:0000313" key="3">
    <source>
        <dbReference type="Proteomes" id="UP000436989"/>
    </source>
</evidence>
<evidence type="ECO:0000259" key="1">
    <source>
        <dbReference type="PROSITE" id="PS50902"/>
    </source>
</evidence>
<dbReference type="PROSITE" id="PS50902">
    <property type="entry name" value="FLAVODOXIN_LIKE"/>
    <property type="match status" value="1"/>
</dbReference>
<dbReference type="Gene3D" id="3.40.50.360">
    <property type="match status" value="1"/>
</dbReference>
<dbReference type="PANTHER" id="PTHR38030:SF2">
    <property type="entry name" value="PROTOPORPHYRINOGEN IX DEHYDROGENASE [QUINONE]"/>
    <property type="match status" value="1"/>
</dbReference>